<feature type="region of interest" description="Disordered" evidence="1">
    <location>
        <begin position="1"/>
        <end position="24"/>
    </location>
</feature>
<dbReference type="Pfam" id="PF26256">
    <property type="entry name" value="DUF8060"/>
    <property type="match status" value="1"/>
</dbReference>
<dbReference type="EMBL" id="KE356560">
    <property type="protein sequence ID" value="ERG91768.1"/>
    <property type="molecule type" value="Genomic_DNA"/>
</dbReference>
<dbReference type="InterPro" id="IPR058373">
    <property type="entry name" value="DUF8060"/>
</dbReference>
<evidence type="ECO:0000259" key="3">
    <source>
        <dbReference type="Pfam" id="PF26256"/>
    </source>
</evidence>
<feature type="transmembrane region" description="Helical" evidence="2">
    <location>
        <begin position="74"/>
        <end position="92"/>
    </location>
</feature>
<proteinExistence type="predicted"/>
<gene>
    <name evidence="4" type="ORF">J07HQW1_01802</name>
</gene>
<evidence type="ECO:0000313" key="4">
    <source>
        <dbReference type="EMBL" id="ERG91768.1"/>
    </source>
</evidence>
<evidence type="ECO:0000256" key="2">
    <source>
        <dbReference type="SAM" id="Phobius"/>
    </source>
</evidence>
<keyword evidence="2" id="KW-0812">Transmembrane</keyword>
<feature type="domain" description="DUF8060" evidence="3">
    <location>
        <begin position="4"/>
        <end position="95"/>
    </location>
</feature>
<feature type="transmembrane region" description="Helical" evidence="2">
    <location>
        <begin position="32"/>
        <end position="54"/>
    </location>
</feature>
<keyword evidence="2" id="KW-1133">Transmembrane helix</keyword>
<dbReference type="HOGENOM" id="CLU_159079_1_0_2"/>
<keyword evidence="2" id="KW-0472">Membrane</keyword>
<reference evidence="4 5" key="1">
    <citation type="journal article" date="2013" name="PLoS ONE">
        <title>Assembly-driven community genomics of a hypersaline microbial ecosystem.</title>
        <authorList>
            <person name="Podell S."/>
            <person name="Ugalde J.A."/>
            <person name="Narasingarao P."/>
            <person name="Banfield J.F."/>
            <person name="Heidelberg K.B."/>
            <person name="Allen E.E."/>
        </authorList>
    </citation>
    <scope>NUCLEOTIDE SEQUENCE [LARGE SCALE GENOMIC DNA]</scope>
    <source>
        <strain evidence="5">J07HQW1</strain>
    </source>
</reference>
<protein>
    <recommendedName>
        <fullName evidence="3">DUF8060 domain-containing protein</fullName>
    </recommendedName>
</protein>
<evidence type="ECO:0000256" key="1">
    <source>
        <dbReference type="SAM" id="MobiDB-lite"/>
    </source>
</evidence>
<feature type="compositionally biased region" description="Polar residues" evidence="1">
    <location>
        <begin position="1"/>
        <end position="14"/>
    </location>
</feature>
<dbReference type="Proteomes" id="UP000030649">
    <property type="component" value="Unassembled WGS sequence"/>
</dbReference>
<name>U1N5Q8_9EURY</name>
<dbReference type="AlphaFoldDB" id="U1N5Q8"/>
<sequence length="97" mass="10675">MSDSNETNHASTQSEADDEDELSRDSRNLRRYTQLVAFGGLSLLALIAVIRLYMASARAISIWIAPDFEPLFQAGFNLVILIFAVAGISMLGQRLTV</sequence>
<accession>U1N5Q8</accession>
<evidence type="ECO:0000313" key="5">
    <source>
        <dbReference type="Proteomes" id="UP000030649"/>
    </source>
</evidence>
<organism evidence="4 5">
    <name type="scientific">Haloquadratum walsbyi J07HQW1</name>
    <dbReference type="NCBI Taxonomy" id="1238424"/>
    <lineage>
        <taxon>Archaea</taxon>
        <taxon>Methanobacteriati</taxon>
        <taxon>Methanobacteriota</taxon>
        <taxon>Stenosarchaea group</taxon>
        <taxon>Halobacteria</taxon>
        <taxon>Halobacteriales</taxon>
        <taxon>Haloferacaceae</taxon>
        <taxon>Haloquadratum</taxon>
    </lineage>
</organism>